<organism evidence="1 2">
    <name type="scientific">Allosphingosinicella flava</name>
    <dbReference type="NCBI Taxonomy" id="2771430"/>
    <lineage>
        <taxon>Bacteria</taxon>
        <taxon>Pseudomonadati</taxon>
        <taxon>Pseudomonadota</taxon>
        <taxon>Alphaproteobacteria</taxon>
        <taxon>Sphingomonadales</taxon>
        <taxon>Sphingomonadaceae</taxon>
        <taxon>Allosphingosinicella</taxon>
    </lineage>
</organism>
<name>A0A7T2GJG7_9SPHN</name>
<sequence>MSFSRNLARARSHIIFVLGLLAATAIIVPLELADLPGDEASDYQWVAARPLSAADREAAAYAWRVLQKDPDLAKRQRGMAEGLGATWADAPAPAELSPEAASVILETLARRHAKAAGR</sequence>
<dbReference type="RefSeq" id="WP_200971656.1">
    <property type="nucleotide sequence ID" value="NZ_CP065592.1"/>
</dbReference>
<dbReference type="Proteomes" id="UP000594873">
    <property type="component" value="Chromosome"/>
</dbReference>
<keyword evidence="2" id="KW-1185">Reference proteome</keyword>
<dbReference type="EMBL" id="CP065592">
    <property type="protein sequence ID" value="QPQ54980.1"/>
    <property type="molecule type" value="Genomic_DNA"/>
</dbReference>
<proteinExistence type="predicted"/>
<gene>
    <name evidence="1" type="ORF">IC614_11825</name>
</gene>
<dbReference type="AlphaFoldDB" id="A0A7T2GJG7"/>
<evidence type="ECO:0000313" key="2">
    <source>
        <dbReference type="Proteomes" id="UP000594873"/>
    </source>
</evidence>
<dbReference type="KEGG" id="sflv:IC614_11825"/>
<accession>A0A7T2GJG7</accession>
<reference evidence="1 2" key="1">
    <citation type="submission" date="2020-11" db="EMBL/GenBank/DDBJ databases">
        <title>Genome seq and assembly of Sphingosinicella sp.</title>
        <authorList>
            <person name="Chhetri G."/>
        </authorList>
    </citation>
    <scope>NUCLEOTIDE SEQUENCE [LARGE SCALE GENOMIC DNA]</scope>
    <source>
        <strain evidence="1 2">UDD2</strain>
    </source>
</reference>
<evidence type="ECO:0000313" key="1">
    <source>
        <dbReference type="EMBL" id="QPQ54980.1"/>
    </source>
</evidence>
<protein>
    <submittedName>
        <fullName evidence="1">Uncharacterized protein</fullName>
    </submittedName>
</protein>